<sequence length="189" mass="22175">MRPNAFIKIFVIVFSIIILPLHSMAAQEATLENIIVTNTRDDLLIYLNVEGAFSDKIKKVVLSGVPAAFSFFIILNRVRDFWGDKEISDIKVTHSIKYNTLKKEYVIKRSWENNKPLVTKSFVEARKLMTEVDSLRIVPLKRLDKGGLYQIRAKAELSKFTLPFYLHYVLFFLSFWDFETDWYTIDFTY</sequence>
<gene>
    <name evidence="1" type="ORF">EPICR_20125</name>
</gene>
<dbReference type="Pfam" id="PF14334">
    <property type="entry name" value="DUF4390"/>
    <property type="match status" value="1"/>
</dbReference>
<dbReference type="EMBL" id="CAACVI010000012">
    <property type="protein sequence ID" value="VEN73658.1"/>
    <property type="molecule type" value="Genomic_DNA"/>
</dbReference>
<proteinExistence type="predicted"/>
<dbReference type="InterPro" id="IPR025500">
    <property type="entry name" value="DUF4390"/>
</dbReference>
<organism evidence="1">
    <name type="scientific">uncultured Desulfobacteraceae bacterium</name>
    <dbReference type="NCBI Taxonomy" id="218296"/>
    <lineage>
        <taxon>Bacteria</taxon>
        <taxon>Pseudomonadati</taxon>
        <taxon>Thermodesulfobacteriota</taxon>
        <taxon>Desulfobacteria</taxon>
        <taxon>Desulfobacterales</taxon>
        <taxon>Desulfobacteraceae</taxon>
        <taxon>environmental samples</taxon>
    </lineage>
</organism>
<accession>A0A484HEM2</accession>
<reference evidence="1" key="1">
    <citation type="submission" date="2019-01" db="EMBL/GenBank/DDBJ databases">
        <authorList>
            <consortium name="Genoscope - CEA"/>
            <person name="William W."/>
        </authorList>
    </citation>
    <scope>NUCLEOTIDE SEQUENCE</scope>
    <source>
        <strain evidence="1">CR-1</strain>
    </source>
</reference>
<protein>
    <recommendedName>
        <fullName evidence="2">DUF4390 domain-containing protein</fullName>
    </recommendedName>
</protein>
<evidence type="ECO:0008006" key="2">
    <source>
        <dbReference type="Google" id="ProtNLM"/>
    </source>
</evidence>
<dbReference type="AlphaFoldDB" id="A0A484HEM2"/>
<name>A0A484HEM2_9BACT</name>
<evidence type="ECO:0000313" key="1">
    <source>
        <dbReference type="EMBL" id="VEN73658.1"/>
    </source>
</evidence>